<dbReference type="Gene3D" id="3.90.1720.10">
    <property type="entry name" value="endopeptidase domain like (from Nostoc punctiforme)"/>
    <property type="match status" value="1"/>
</dbReference>
<evidence type="ECO:0000256" key="1">
    <source>
        <dbReference type="SAM" id="MobiDB-lite"/>
    </source>
</evidence>
<evidence type="ECO:0000259" key="2">
    <source>
        <dbReference type="Pfam" id="PF05257"/>
    </source>
</evidence>
<reference evidence="3 4" key="1">
    <citation type="submission" date="2020-10" db="EMBL/GenBank/DDBJ databases">
        <title>Identification of Nocardia species via Next-generation sequencing and recognition of intraspecies genetic diversity.</title>
        <authorList>
            <person name="Li P."/>
            <person name="Li P."/>
            <person name="Lu B."/>
        </authorList>
    </citation>
    <scope>NUCLEOTIDE SEQUENCE [LARGE SCALE GENOMIC DNA]</scope>
    <source>
        <strain evidence="3 4">BJ06-0157</strain>
    </source>
</reference>
<dbReference type="InterPro" id="IPR007921">
    <property type="entry name" value="CHAP_dom"/>
</dbReference>
<dbReference type="InterPro" id="IPR038765">
    <property type="entry name" value="Papain-like_cys_pep_sf"/>
</dbReference>
<comment type="caution">
    <text evidence="3">The sequence shown here is derived from an EMBL/GenBank/DDBJ whole genome shotgun (WGS) entry which is preliminary data.</text>
</comment>
<evidence type="ECO:0000313" key="3">
    <source>
        <dbReference type="EMBL" id="MBF6300544.1"/>
    </source>
</evidence>
<dbReference type="Pfam" id="PF05257">
    <property type="entry name" value="CHAP"/>
    <property type="match status" value="1"/>
</dbReference>
<organism evidence="3 4">
    <name type="scientific">Nocardia amamiensis</name>
    <dbReference type="NCBI Taxonomy" id="404578"/>
    <lineage>
        <taxon>Bacteria</taxon>
        <taxon>Bacillati</taxon>
        <taxon>Actinomycetota</taxon>
        <taxon>Actinomycetes</taxon>
        <taxon>Mycobacteriales</taxon>
        <taxon>Nocardiaceae</taxon>
        <taxon>Nocardia</taxon>
    </lineage>
</organism>
<keyword evidence="4" id="KW-1185">Reference proteome</keyword>
<dbReference type="InterPro" id="IPR019710">
    <property type="entry name" value="DUF4226"/>
</dbReference>
<sequence length="401" mass="40531">MPGEALPVSPGGVVAPQTQQVPPPGSGVVEGESSAGPVDAGLVGDLLPVAAMAAPLALGMLPMIASALAGLGSGGGGGGGAPVAADGGDGGVVGGGMSPEAQRALQVLRELEAVYGGGDPSDPQGRELGRGSGVSSGRGAGAASIRATRLFQRTAAKAFNNLDNQLVSYVRGLAGSNKVDKKAVVGLVREVNVALAELGPQAYTKAGQRKVHQILTAALQKAQAIVSGGQAKSADTAAAINRLTKQYLYNIAGKNYKPRGNVNTAGMSSAVQRAIQIAAGELGVSEYAQNRVNRPYNINDAWCASFATWAWSQAGINVPWTNKNAVLSIWSDAQRMRLADSSSGARPGDLVILNGGGHIGMVVARNGNTITTIEGNSSDAVRQRTYNLGASGMVGVVHPPS</sequence>
<dbReference type="Proteomes" id="UP000702209">
    <property type="component" value="Unassembled WGS sequence"/>
</dbReference>
<feature type="domain" description="Peptidase C51" evidence="2">
    <location>
        <begin position="299"/>
        <end position="376"/>
    </location>
</feature>
<dbReference type="Pfam" id="PF10774">
    <property type="entry name" value="DUF4226"/>
    <property type="match status" value="1"/>
</dbReference>
<proteinExistence type="predicted"/>
<feature type="region of interest" description="Disordered" evidence="1">
    <location>
        <begin position="115"/>
        <end position="140"/>
    </location>
</feature>
<name>A0ABS0CVA7_9NOCA</name>
<dbReference type="SUPFAM" id="SSF54001">
    <property type="entry name" value="Cysteine proteinases"/>
    <property type="match status" value="1"/>
</dbReference>
<feature type="compositionally biased region" description="Low complexity" evidence="1">
    <location>
        <begin position="10"/>
        <end position="34"/>
    </location>
</feature>
<protein>
    <submittedName>
        <fullName evidence="3">DUF4226 domain-containing protein</fullName>
    </submittedName>
</protein>
<gene>
    <name evidence="3" type="ORF">IU459_23795</name>
</gene>
<feature type="compositionally biased region" description="Gly residues" evidence="1">
    <location>
        <begin position="130"/>
        <end position="140"/>
    </location>
</feature>
<feature type="region of interest" description="Disordered" evidence="1">
    <location>
        <begin position="1"/>
        <end position="34"/>
    </location>
</feature>
<accession>A0ABS0CVA7</accession>
<dbReference type="RefSeq" id="WP_324199005.1">
    <property type="nucleotide sequence ID" value="NZ_JADLQX010000019.1"/>
</dbReference>
<evidence type="ECO:0000313" key="4">
    <source>
        <dbReference type="Proteomes" id="UP000702209"/>
    </source>
</evidence>
<dbReference type="EMBL" id="JADLQX010000019">
    <property type="protein sequence ID" value="MBF6300544.1"/>
    <property type="molecule type" value="Genomic_DNA"/>
</dbReference>